<dbReference type="Proteomes" id="UP000663874">
    <property type="component" value="Unassembled WGS sequence"/>
</dbReference>
<dbReference type="InterPro" id="IPR000719">
    <property type="entry name" value="Prot_kinase_dom"/>
</dbReference>
<dbReference type="SMART" id="SM00220">
    <property type="entry name" value="S_TKc"/>
    <property type="match status" value="1"/>
</dbReference>
<dbReference type="InterPro" id="IPR035979">
    <property type="entry name" value="RBD_domain_sf"/>
</dbReference>
<dbReference type="InterPro" id="IPR011009">
    <property type="entry name" value="Kinase-like_dom_sf"/>
</dbReference>
<dbReference type="EMBL" id="CAJOBE010012823">
    <property type="protein sequence ID" value="CAF4155671.1"/>
    <property type="molecule type" value="Genomic_DNA"/>
</dbReference>
<dbReference type="PANTHER" id="PTHR44167:SF24">
    <property type="entry name" value="SERINE_THREONINE-PROTEIN KINASE CHK2"/>
    <property type="match status" value="1"/>
</dbReference>
<dbReference type="GO" id="GO:0044773">
    <property type="term" value="P:mitotic DNA damage checkpoint signaling"/>
    <property type="evidence" value="ECO:0007669"/>
    <property type="project" value="TreeGrafter"/>
</dbReference>
<protein>
    <recommendedName>
        <fullName evidence="2">Protein kinase domain-containing protein</fullName>
    </recommendedName>
</protein>
<sequence>MPRNLKVIVSRDLDRCKCRLIIHDLDLTTRESDVKKIIAGTLGTNKIKFDVRLEETEFIHGRQSQCATVRLPNEGLVNEIMAKRPIRLHNKEVSISRQIPRNCYLCHQITYGLKVQISSSNGNLTENEKIDLENYFRRYGKVNYCEYVGNKAYFIFNDYDTVDRIALEKDCHQYKGRRLLVEKIRLPNGRITIPTSDIPEYCIHVNNMPTDVTSEDLSSIFKVNIANILVRPHNELNDRLVESDRRQVEAWIKEIPTEQLALRLAKEKTGFNLRGFQIHCQATQAPVNPFDLCGRFQTGKCPFSIGCDQKHIRCVEPIKCKNTHCWYGHDKARRTRPARRPTSTEDGYRIRVSNFPPNVTRSEIFRRLQVRFTRIGRDLILCNEEPNSTQPIIAYIIDRKSELIARQLIHCWHNEMFSSEQEYRIKCQLEVNVEYFNSNIGIPLSLIPQTRNQTPSISSSTNSMQMRRSQAIPDLRKRCTQWKTINDDDQQSDPKSEQEFDLSELPSPWCGENAELLEEKTNEMSKVFSIVDQTDSNKTADIRIYSTGMSNRTSRLRLQRHRLALERLKELDGIPKLIDCNYETLKNSLDCLTPLWMITEPISDVSLDSFVSDNNPDFQESMIIILKLINLIKQIHQHGVVHRNLTPNKIFIDNFTSTDVNQFHLKLIDFDLAHIDQKDINKTNENGFYSIDNPTENDFYQIPQFQVEPLNNNDIDEENQLILPDRQSKNIDASSICAILFWMITLSEPKVSRDLNGKAPHQISEYNRMIEDTLQEIAGDSPEKLQALRQHLMLIFDRGFEKAKGQWPIEELEYQIRFIIELITTTKNQEQTFQSSSSAMIPMNPFIRLVSLIQKMKDEFVNYYSRFGSIHWSDDENDD</sequence>
<comment type="caution">
    <text evidence="4">The sequence shown here is derived from an EMBL/GenBank/DDBJ whole genome shotgun (WGS) entry which is preliminary data.</text>
</comment>
<evidence type="ECO:0000313" key="4">
    <source>
        <dbReference type="EMBL" id="CAF4155671.1"/>
    </source>
</evidence>
<organism evidence="4 5">
    <name type="scientific">Rotaria sordida</name>
    <dbReference type="NCBI Taxonomy" id="392033"/>
    <lineage>
        <taxon>Eukaryota</taxon>
        <taxon>Metazoa</taxon>
        <taxon>Spiralia</taxon>
        <taxon>Gnathifera</taxon>
        <taxon>Rotifera</taxon>
        <taxon>Eurotatoria</taxon>
        <taxon>Bdelloidea</taxon>
        <taxon>Philodinida</taxon>
        <taxon>Philodinidae</taxon>
        <taxon>Rotaria</taxon>
    </lineage>
</organism>
<accession>A0A819YGC4</accession>
<dbReference type="GO" id="GO:0005634">
    <property type="term" value="C:nucleus"/>
    <property type="evidence" value="ECO:0007669"/>
    <property type="project" value="TreeGrafter"/>
</dbReference>
<feature type="non-terminal residue" evidence="4">
    <location>
        <position position="1"/>
    </location>
</feature>
<evidence type="ECO:0000256" key="1">
    <source>
        <dbReference type="SAM" id="MobiDB-lite"/>
    </source>
</evidence>
<dbReference type="SUPFAM" id="SSF54928">
    <property type="entry name" value="RNA-binding domain, RBD"/>
    <property type="match status" value="1"/>
</dbReference>
<dbReference type="GO" id="GO:0005524">
    <property type="term" value="F:ATP binding"/>
    <property type="evidence" value="ECO:0007669"/>
    <property type="project" value="InterPro"/>
</dbReference>
<evidence type="ECO:0000313" key="5">
    <source>
        <dbReference type="Proteomes" id="UP000663874"/>
    </source>
</evidence>
<proteinExistence type="predicted"/>
<dbReference type="Proteomes" id="UP000663889">
    <property type="component" value="Unassembled WGS sequence"/>
</dbReference>
<dbReference type="SUPFAM" id="SSF56112">
    <property type="entry name" value="Protein kinase-like (PK-like)"/>
    <property type="match status" value="1"/>
</dbReference>
<dbReference type="PROSITE" id="PS50011">
    <property type="entry name" value="PROTEIN_KINASE_DOM"/>
    <property type="match status" value="1"/>
</dbReference>
<dbReference type="GO" id="GO:0005737">
    <property type="term" value="C:cytoplasm"/>
    <property type="evidence" value="ECO:0007669"/>
    <property type="project" value="TreeGrafter"/>
</dbReference>
<dbReference type="GO" id="GO:0003676">
    <property type="term" value="F:nucleic acid binding"/>
    <property type="evidence" value="ECO:0007669"/>
    <property type="project" value="InterPro"/>
</dbReference>
<gene>
    <name evidence="4" type="ORF">FNK824_LOCUS33923</name>
    <name evidence="3" type="ORF">SEV965_LOCUS37367</name>
</gene>
<dbReference type="EMBL" id="CAJNOU010007647">
    <property type="protein sequence ID" value="CAF1527907.1"/>
    <property type="molecule type" value="Genomic_DNA"/>
</dbReference>
<dbReference type="Gene3D" id="1.10.510.10">
    <property type="entry name" value="Transferase(Phosphotransferase) domain 1"/>
    <property type="match status" value="1"/>
</dbReference>
<name>A0A819YGC4_9BILA</name>
<feature type="region of interest" description="Disordered" evidence="1">
    <location>
        <begin position="483"/>
        <end position="506"/>
    </location>
</feature>
<dbReference type="AlphaFoldDB" id="A0A819YGC4"/>
<dbReference type="GO" id="GO:0004674">
    <property type="term" value="F:protein serine/threonine kinase activity"/>
    <property type="evidence" value="ECO:0007669"/>
    <property type="project" value="TreeGrafter"/>
</dbReference>
<evidence type="ECO:0000259" key="2">
    <source>
        <dbReference type="PROSITE" id="PS50011"/>
    </source>
</evidence>
<evidence type="ECO:0000313" key="3">
    <source>
        <dbReference type="EMBL" id="CAF1527907.1"/>
    </source>
</evidence>
<feature type="domain" description="Protein kinase" evidence="2">
    <location>
        <begin position="513"/>
        <end position="847"/>
    </location>
</feature>
<reference evidence="4" key="1">
    <citation type="submission" date="2021-02" db="EMBL/GenBank/DDBJ databases">
        <authorList>
            <person name="Nowell W R."/>
        </authorList>
    </citation>
    <scope>NUCLEOTIDE SEQUENCE</scope>
</reference>
<dbReference type="PANTHER" id="PTHR44167">
    <property type="entry name" value="OVARIAN-SPECIFIC SERINE/THREONINE-PROTEIN KINASE LOK-RELATED"/>
    <property type="match status" value="1"/>
</dbReference>